<dbReference type="InterPro" id="IPR024442">
    <property type="entry name" value="Transposase_Zn_ribbon"/>
</dbReference>
<dbReference type="eggNOG" id="COG3677">
    <property type="taxonomic scope" value="Bacteria"/>
</dbReference>
<gene>
    <name evidence="2" type="ORF">PD5205_03466</name>
</gene>
<dbReference type="KEGG" id="xfr:BER92_16855"/>
<dbReference type="Pfam" id="PF12760">
    <property type="entry name" value="Zn_ribbon_IS1595"/>
    <property type="match status" value="1"/>
</dbReference>
<accession>A0A1Y6HQA3</accession>
<dbReference type="STRING" id="48664.BER92_16855"/>
<proteinExistence type="predicted"/>
<evidence type="ECO:0000313" key="2">
    <source>
        <dbReference type="EMBL" id="SMR04741.1"/>
    </source>
</evidence>
<organism evidence="2 3">
    <name type="scientific">Xanthomonas fragariae</name>
    <dbReference type="NCBI Taxonomy" id="48664"/>
    <lineage>
        <taxon>Bacteria</taxon>
        <taxon>Pseudomonadati</taxon>
        <taxon>Pseudomonadota</taxon>
        <taxon>Gammaproteobacteria</taxon>
        <taxon>Lysobacterales</taxon>
        <taxon>Lysobacteraceae</taxon>
        <taxon>Xanthomonas</taxon>
    </lineage>
</organism>
<dbReference type="AlphaFoldDB" id="A0A1Y6HQA3"/>
<dbReference type="InterPro" id="IPR024445">
    <property type="entry name" value="Tnp_ISXO2-like"/>
</dbReference>
<sequence>MGVHMAKKNFLHSKEAHNYAGICRDLTEDQAEALFAQLRWGSETEQACPDCGTFRRHYRRNGKRRWRCADCGHEFSATSRTAFHARKLSYRRLIGLLLFFESGAKGRSLAESARELGVQIKTAQINFGKIRETLVNSMDLTPLQGIVHMDGIYLGGKPRRPNRRTKMPKDALKVRYGKKPPNDPSKPWVSAGMTRRNWRKRMKKRVVISICQTGDKGAGSERVMAFVCRAENEANVIALAQRFIQRGSLVMSDESPAYNRLGSWFEHYSVQHSDTPRVS</sequence>
<reference evidence="2 3" key="1">
    <citation type="submission" date="2017-05" db="EMBL/GenBank/DDBJ databases">
        <authorList>
            <person name="Song R."/>
            <person name="Chenine A.L."/>
            <person name="Ruprecht R.M."/>
        </authorList>
    </citation>
    <scope>NUCLEOTIDE SEQUENCE [LARGE SCALE GENOMIC DNA]</scope>
    <source>
        <strain evidence="2">PD5205</strain>
    </source>
</reference>
<protein>
    <submittedName>
        <fullName evidence="2">Transposase</fullName>
    </submittedName>
</protein>
<evidence type="ECO:0000313" key="3">
    <source>
        <dbReference type="Proteomes" id="UP000195953"/>
    </source>
</evidence>
<name>A0A1Y6HQA3_9XANT</name>
<dbReference type="OrthoDB" id="271821at2"/>
<evidence type="ECO:0000259" key="1">
    <source>
        <dbReference type="SMART" id="SM01126"/>
    </source>
</evidence>
<dbReference type="EMBL" id="LT853885">
    <property type="protein sequence ID" value="SMR04741.1"/>
    <property type="molecule type" value="Genomic_DNA"/>
</dbReference>
<dbReference type="Proteomes" id="UP000195953">
    <property type="component" value="Chromosome 1"/>
</dbReference>
<dbReference type="SMART" id="SM01126">
    <property type="entry name" value="DDE_Tnp_IS1595"/>
    <property type="match status" value="1"/>
</dbReference>
<feature type="domain" description="ISXO2-like transposase" evidence="1">
    <location>
        <begin position="142"/>
        <end position="279"/>
    </location>
</feature>
<dbReference type="Pfam" id="PF12762">
    <property type="entry name" value="DDE_Tnp_IS1595"/>
    <property type="match status" value="1"/>
</dbReference>